<dbReference type="EMBL" id="JARJLG010000171">
    <property type="protein sequence ID" value="KAJ7732921.1"/>
    <property type="molecule type" value="Genomic_DNA"/>
</dbReference>
<proteinExistence type="predicted"/>
<name>A0AAD7I1G1_9AGAR</name>
<dbReference type="AlphaFoldDB" id="A0AAD7I1G1"/>
<feature type="transmembrane region" description="Helical" evidence="1">
    <location>
        <begin position="132"/>
        <end position="153"/>
    </location>
</feature>
<evidence type="ECO:0000313" key="2">
    <source>
        <dbReference type="EMBL" id="KAJ7732921.1"/>
    </source>
</evidence>
<protein>
    <submittedName>
        <fullName evidence="2">Uncharacterized protein</fullName>
    </submittedName>
</protein>
<reference evidence="2" key="1">
    <citation type="submission" date="2023-03" db="EMBL/GenBank/DDBJ databases">
        <title>Massive genome expansion in bonnet fungi (Mycena s.s.) driven by repeated elements and novel gene families across ecological guilds.</title>
        <authorList>
            <consortium name="Lawrence Berkeley National Laboratory"/>
            <person name="Harder C.B."/>
            <person name="Miyauchi S."/>
            <person name="Viragh M."/>
            <person name="Kuo A."/>
            <person name="Thoen E."/>
            <person name="Andreopoulos B."/>
            <person name="Lu D."/>
            <person name="Skrede I."/>
            <person name="Drula E."/>
            <person name="Henrissat B."/>
            <person name="Morin E."/>
            <person name="Kohler A."/>
            <person name="Barry K."/>
            <person name="LaButti K."/>
            <person name="Morin E."/>
            <person name="Salamov A."/>
            <person name="Lipzen A."/>
            <person name="Mereny Z."/>
            <person name="Hegedus B."/>
            <person name="Baldrian P."/>
            <person name="Stursova M."/>
            <person name="Weitz H."/>
            <person name="Taylor A."/>
            <person name="Grigoriev I.V."/>
            <person name="Nagy L.G."/>
            <person name="Martin F."/>
            <person name="Kauserud H."/>
        </authorList>
    </citation>
    <scope>NUCLEOTIDE SEQUENCE</scope>
    <source>
        <strain evidence="2">CBHHK188m</strain>
    </source>
</reference>
<accession>A0AAD7I1G1</accession>
<gene>
    <name evidence="2" type="ORF">DFH07DRAFT_968195</name>
</gene>
<feature type="transmembrane region" description="Helical" evidence="1">
    <location>
        <begin position="191"/>
        <end position="212"/>
    </location>
</feature>
<feature type="transmembrane region" description="Helical" evidence="1">
    <location>
        <begin position="55"/>
        <end position="81"/>
    </location>
</feature>
<keyword evidence="1" id="KW-1133">Transmembrane helix</keyword>
<feature type="transmembrane region" description="Helical" evidence="1">
    <location>
        <begin position="165"/>
        <end position="185"/>
    </location>
</feature>
<comment type="caution">
    <text evidence="2">The sequence shown here is derived from an EMBL/GenBank/DDBJ whole genome shotgun (WGS) entry which is preliminary data.</text>
</comment>
<keyword evidence="1" id="KW-0472">Membrane</keyword>
<feature type="transmembrane region" description="Helical" evidence="1">
    <location>
        <begin position="20"/>
        <end position="43"/>
    </location>
</feature>
<evidence type="ECO:0000313" key="3">
    <source>
        <dbReference type="Proteomes" id="UP001215280"/>
    </source>
</evidence>
<sequence length="214" mass="23071">MALPKDPASWKGAMKHIQFNLYILAGEVLLYGAYAAMFGFYLHILRGRGISNNRFLTVATICLFVLCTAHLALLAATTVFLNQFHETSVGEESTSSLEISASLNRAATTVYVTSNVIADCVFIFRCYAIWNFSIRVIILPTVLTALVGGGSSYIQEGIVVFSLQVLGYANIAVSLQNGLTMVVAADPHSAIARLFFISVSISVFTTVILMGLSG</sequence>
<evidence type="ECO:0000256" key="1">
    <source>
        <dbReference type="SAM" id="Phobius"/>
    </source>
</evidence>
<keyword evidence="1" id="KW-0812">Transmembrane</keyword>
<dbReference type="Proteomes" id="UP001215280">
    <property type="component" value="Unassembled WGS sequence"/>
</dbReference>
<organism evidence="2 3">
    <name type="scientific">Mycena maculata</name>
    <dbReference type="NCBI Taxonomy" id="230809"/>
    <lineage>
        <taxon>Eukaryota</taxon>
        <taxon>Fungi</taxon>
        <taxon>Dikarya</taxon>
        <taxon>Basidiomycota</taxon>
        <taxon>Agaricomycotina</taxon>
        <taxon>Agaricomycetes</taxon>
        <taxon>Agaricomycetidae</taxon>
        <taxon>Agaricales</taxon>
        <taxon>Marasmiineae</taxon>
        <taxon>Mycenaceae</taxon>
        <taxon>Mycena</taxon>
    </lineage>
</organism>
<keyword evidence="3" id="KW-1185">Reference proteome</keyword>